<accession>A0ABQ9YGY6</accession>
<name>A0ABQ9YGY6_9EUKA</name>
<sequence length="139" mass="15870">MKLLLYFSFGISQRQAYSMTGIERHSVGYWFSIFRLCRGSAILQDFEPIGGIGVDVMIDEENKSGCLEASNEMLMAIMADDSFSRFNCHSDEWRAYSQIGPEDQHLTVYHSVQYRNPTTGACTNMIDGLWSQLRRNLPP</sequence>
<dbReference type="InterPro" id="IPR024445">
    <property type="entry name" value="Tnp_ISXO2-like"/>
</dbReference>
<dbReference type="EMBL" id="JARBJD010000008">
    <property type="protein sequence ID" value="KAK2963022.1"/>
    <property type="molecule type" value="Genomic_DNA"/>
</dbReference>
<feature type="domain" description="ISXO2-like transposase" evidence="1">
    <location>
        <begin position="89"/>
        <end position="136"/>
    </location>
</feature>
<reference evidence="2 3" key="1">
    <citation type="journal article" date="2022" name="bioRxiv">
        <title>Genomics of Preaxostyla Flagellates Illuminates Evolutionary Transitions and the Path Towards Mitochondrial Loss.</title>
        <authorList>
            <person name="Novak L.V.F."/>
            <person name="Treitli S.C."/>
            <person name="Pyrih J."/>
            <person name="Halakuc P."/>
            <person name="Pipaliya S.V."/>
            <person name="Vacek V."/>
            <person name="Brzon O."/>
            <person name="Soukal P."/>
            <person name="Eme L."/>
            <person name="Dacks J.B."/>
            <person name="Karnkowska A."/>
            <person name="Elias M."/>
            <person name="Hampl V."/>
        </authorList>
    </citation>
    <scope>NUCLEOTIDE SEQUENCE [LARGE SCALE GENOMIC DNA]</scope>
    <source>
        <strain evidence="2">NAU3</strain>
        <tissue evidence="2">Gut</tissue>
    </source>
</reference>
<dbReference type="PANTHER" id="PTHR47163">
    <property type="entry name" value="DDE_TNP_IS1595 DOMAIN-CONTAINING PROTEIN"/>
    <property type="match status" value="1"/>
</dbReference>
<evidence type="ECO:0000313" key="3">
    <source>
        <dbReference type="Proteomes" id="UP001281761"/>
    </source>
</evidence>
<proteinExistence type="predicted"/>
<dbReference type="Proteomes" id="UP001281761">
    <property type="component" value="Unassembled WGS sequence"/>
</dbReference>
<gene>
    <name evidence="2" type="ORF">BLNAU_2045</name>
</gene>
<dbReference type="Pfam" id="PF12762">
    <property type="entry name" value="DDE_Tnp_IS1595"/>
    <property type="match status" value="1"/>
</dbReference>
<evidence type="ECO:0000259" key="1">
    <source>
        <dbReference type="Pfam" id="PF12762"/>
    </source>
</evidence>
<keyword evidence="3" id="KW-1185">Reference proteome</keyword>
<organism evidence="2 3">
    <name type="scientific">Blattamonas nauphoetae</name>
    <dbReference type="NCBI Taxonomy" id="2049346"/>
    <lineage>
        <taxon>Eukaryota</taxon>
        <taxon>Metamonada</taxon>
        <taxon>Preaxostyla</taxon>
        <taxon>Oxymonadida</taxon>
        <taxon>Blattamonas</taxon>
    </lineage>
</organism>
<protein>
    <recommendedName>
        <fullName evidence="1">ISXO2-like transposase domain-containing protein</fullName>
    </recommendedName>
</protein>
<dbReference type="PANTHER" id="PTHR47163:SF2">
    <property type="entry name" value="SI:DKEY-17M8.2"/>
    <property type="match status" value="1"/>
</dbReference>
<evidence type="ECO:0000313" key="2">
    <source>
        <dbReference type="EMBL" id="KAK2963022.1"/>
    </source>
</evidence>
<comment type="caution">
    <text evidence="2">The sequence shown here is derived from an EMBL/GenBank/DDBJ whole genome shotgun (WGS) entry which is preliminary data.</text>
</comment>
<dbReference type="InterPro" id="IPR053164">
    <property type="entry name" value="IS1016-like_transposase"/>
</dbReference>